<reference evidence="3" key="1">
    <citation type="submission" date="2021-01" db="EMBL/GenBank/DDBJ databases">
        <authorList>
            <person name="Corre E."/>
            <person name="Pelletier E."/>
            <person name="Niang G."/>
            <person name="Scheremetjew M."/>
            <person name="Finn R."/>
            <person name="Kale V."/>
            <person name="Holt S."/>
            <person name="Cochrane G."/>
            <person name="Meng A."/>
            <person name="Brown T."/>
            <person name="Cohen L."/>
        </authorList>
    </citation>
    <scope>NUCLEOTIDE SEQUENCE</scope>
    <source>
        <strain evidence="3">SM1012Den-03</strain>
    </source>
</reference>
<accession>A0A7S2LFK6</accession>
<name>A0A7S2LFK6_9STRA</name>
<evidence type="ECO:0000256" key="1">
    <source>
        <dbReference type="SAM" id="MobiDB-lite"/>
    </source>
</evidence>
<evidence type="ECO:0000313" key="3">
    <source>
        <dbReference type="EMBL" id="CAD9604379.1"/>
    </source>
</evidence>
<feature type="region of interest" description="Disordered" evidence="1">
    <location>
        <begin position="46"/>
        <end position="69"/>
    </location>
</feature>
<dbReference type="Pfam" id="PF00808">
    <property type="entry name" value="CBFD_NFYB_HMF"/>
    <property type="match status" value="1"/>
</dbReference>
<feature type="compositionally biased region" description="Basic and acidic residues" evidence="1">
    <location>
        <begin position="153"/>
        <end position="162"/>
    </location>
</feature>
<gene>
    <name evidence="3" type="ORF">SMAR0320_LOCUS11490</name>
</gene>
<dbReference type="InterPro" id="IPR003958">
    <property type="entry name" value="CBFA_NFYB_domain"/>
</dbReference>
<proteinExistence type="predicted"/>
<organism evidence="3">
    <name type="scientific">Skeletonema marinoi</name>
    <dbReference type="NCBI Taxonomy" id="267567"/>
    <lineage>
        <taxon>Eukaryota</taxon>
        <taxon>Sar</taxon>
        <taxon>Stramenopiles</taxon>
        <taxon>Ochrophyta</taxon>
        <taxon>Bacillariophyta</taxon>
        <taxon>Coscinodiscophyceae</taxon>
        <taxon>Thalassiosirophycidae</taxon>
        <taxon>Thalassiosirales</taxon>
        <taxon>Skeletonemataceae</taxon>
        <taxon>Skeletonema</taxon>
        <taxon>Skeletonema marinoi-dohrnii complex</taxon>
    </lineage>
</organism>
<dbReference type="GO" id="GO:0046982">
    <property type="term" value="F:protein heterodimerization activity"/>
    <property type="evidence" value="ECO:0007669"/>
    <property type="project" value="InterPro"/>
</dbReference>
<feature type="domain" description="Transcription factor CBF/NF-Y/archaeal histone" evidence="2">
    <location>
        <begin position="6"/>
        <end position="58"/>
    </location>
</feature>
<dbReference type="EMBL" id="HBGZ01016049">
    <property type="protein sequence ID" value="CAD9604379.1"/>
    <property type="molecule type" value="Transcribed_RNA"/>
</dbReference>
<dbReference type="InterPro" id="IPR009072">
    <property type="entry name" value="Histone-fold"/>
</dbReference>
<feature type="region of interest" description="Disordered" evidence="1">
    <location>
        <begin position="108"/>
        <end position="186"/>
    </location>
</feature>
<dbReference type="AlphaFoldDB" id="A0A7S2LFK6"/>
<sequence length="186" mass="20509">MDSDGKFPISKIKAQLLRDDDVGRVSTKAVELIAACSALFVSDLARSTTEASHTRKRKSSSKNTTAKDVTLVTLAQIKKSVKTQKEYSFLEGALDGVTEKSAFQYDAAAAKKRKRLEDNNNNTKQKNNSRKKTKPGSKLPAEGRGSNNDNDVVENRALREAIETSVTSQNTHGQNKEIIEDDDDYD</sequence>
<evidence type="ECO:0000259" key="2">
    <source>
        <dbReference type="Pfam" id="PF00808"/>
    </source>
</evidence>
<dbReference type="Gene3D" id="1.10.20.10">
    <property type="entry name" value="Histone, subunit A"/>
    <property type="match status" value="1"/>
</dbReference>
<dbReference type="SUPFAM" id="SSF47113">
    <property type="entry name" value="Histone-fold"/>
    <property type="match status" value="1"/>
</dbReference>
<feature type="compositionally biased region" description="Polar residues" evidence="1">
    <location>
        <begin position="164"/>
        <end position="173"/>
    </location>
</feature>
<protein>
    <recommendedName>
        <fullName evidence="2">Transcription factor CBF/NF-Y/archaeal histone domain-containing protein</fullName>
    </recommendedName>
</protein>